<dbReference type="EMBL" id="JAMWBK010000006">
    <property type="protein sequence ID" value="KAJ8903880.1"/>
    <property type="molecule type" value="Genomic_DNA"/>
</dbReference>
<keyword evidence="2 6" id="KW-0853">WD repeat</keyword>
<dbReference type="InterPro" id="IPR051865">
    <property type="entry name" value="WD-repeat_CDT2_adapter"/>
</dbReference>
<dbReference type="SMART" id="SM00320">
    <property type="entry name" value="WD40"/>
    <property type="match status" value="7"/>
</dbReference>
<reference evidence="7 8" key="1">
    <citation type="journal article" date="2023" name="Nat. Commun.">
        <title>Origin of minicircular mitochondrial genomes in red algae.</title>
        <authorList>
            <person name="Lee Y."/>
            <person name="Cho C.H."/>
            <person name="Lee Y.M."/>
            <person name="Park S.I."/>
            <person name="Yang J.H."/>
            <person name="West J.A."/>
            <person name="Bhattacharya D."/>
            <person name="Yoon H.S."/>
        </authorList>
    </citation>
    <scope>NUCLEOTIDE SEQUENCE [LARGE SCALE GENOMIC DNA]</scope>
    <source>
        <strain evidence="7 8">CCMP1338</strain>
        <tissue evidence="7">Whole cell</tissue>
    </source>
</reference>
<dbReference type="Gene3D" id="2.130.10.10">
    <property type="entry name" value="YVTN repeat-like/Quinoprotein amine dehydrogenase"/>
    <property type="match status" value="2"/>
</dbReference>
<dbReference type="GO" id="GO:0043161">
    <property type="term" value="P:proteasome-mediated ubiquitin-dependent protein catabolic process"/>
    <property type="evidence" value="ECO:0007669"/>
    <property type="project" value="TreeGrafter"/>
</dbReference>
<feature type="repeat" description="WD" evidence="6">
    <location>
        <begin position="327"/>
        <end position="349"/>
    </location>
</feature>
<dbReference type="Pfam" id="PF00400">
    <property type="entry name" value="WD40"/>
    <property type="match status" value="4"/>
</dbReference>
<dbReference type="PANTHER" id="PTHR22852">
    <property type="entry name" value="LETHAL 2 DENTICLELESS PROTEIN RETINOIC ACID-REGULATED NUCLEAR MATRIX-ASSOCIATED PROTEIN"/>
    <property type="match status" value="1"/>
</dbReference>
<dbReference type="GO" id="GO:0030674">
    <property type="term" value="F:protein-macromolecule adaptor activity"/>
    <property type="evidence" value="ECO:0007669"/>
    <property type="project" value="TreeGrafter"/>
</dbReference>
<comment type="caution">
    <text evidence="7">The sequence shown here is derived from an EMBL/GenBank/DDBJ whole genome shotgun (WGS) entry which is preliminary data.</text>
</comment>
<keyword evidence="8" id="KW-1185">Reference proteome</keyword>
<comment type="similarity">
    <text evidence="5">Belongs to the WD repeat cdt2 family.</text>
</comment>
<sequence length="455" mass="49678">MDLMGHCSTISRLRSLEMDPLVSRRAPHPLRSRLLELKSPDDFSRTFRGHESLPTPPIATAFSTQALGGCLLGIADEEGQVTLLDSRKKFGNLDSADSSGVDGKYAHTYEIHRNAIFDFMWLYDDLSFATVSGDGSAKITAVRDGEALGTLVGHSGSVKSIRSMPMNPHTLSTAGRDGNIMIWDLRVHQERVLKPVVRVQGAHAFDSRDLAKRKQRSVNPASASSVTALTFLNEETLLSGGAADGRVLAWDLRNISSGHAFELNPRGGGNTDNFGVSSLDIDPCGRRVLAGTTDSKIFIFSSSSLDEGTQRTLGGHLSRSFYVKATFDPTGDMVLSGSDDSRAYIWDLSLPSKQNVVEQNYLTLEGHYGGEVSDVSWCRTDCTTIATACDDCTVRVWKADHEEPCRASARLNQRASQDGMEVDTPSVPSRACQQRQTTITSFFSPGRDNRVMHVK</sequence>
<evidence type="ECO:0000256" key="6">
    <source>
        <dbReference type="PROSITE-ProRule" id="PRU00221"/>
    </source>
</evidence>
<evidence type="ECO:0000256" key="5">
    <source>
        <dbReference type="ARBA" id="ARBA00038344"/>
    </source>
</evidence>
<keyword evidence="3" id="KW-0677">Repeat</keyword>
<comment type="pathway">
    <text evidence="1">Protein modification; protein ubiquitination.</text>
</comment>
<evidence type="ECO:0000256" key="4">
    <source>
        <dbReference type="ARBA" id="ARBA00022786"/>
    </source>
</evidence>
<gene>
    <name evidence="7" type="ORF">NDN08_000413</name>
</gene>
<evidence type="ECO:0000313" key="8">
    <source>
        <dbReference type="Proteomes" id="UP001157974"/>
    </source>
</evidence>
<dbReference type="SUPFAM" id="SSF50978">
    <property type="entry name" value="WD40 repeat-like"/>
    <property type="match status" value="1"/>
</dbReference>
<dbReference type="InterPro" id="IPR001680">
    <property type="entry name" value="WD40_rpt"/>
</dbReference>
<dbReference type="InterPro" id="IPR019775">
    <property type="entry name" value="WD40_repeat_CS"/>
</dbReference>
<dbReference type="PROSITE" id="PS50082">
    <property type="entry name" value="WD_REPEATS_2"/>
    <property type="match status" value="3"/>
</dbReference>
<dbReference type="InterPro" id="IPR015943">
    <property type="entry name" value="WD40/YVTN_repeat-like_dom_sf"/>
</dbReference>
<name>A0AAV8UMU1_9RHOD</name>
<feature type="repeat" description="WD" evidence="6">
    <location>
        <begin position="219"/>
        <end position="254"/>
    </location>
</feature>
<feature type="repeat" description="WD" evidence="6">
    <location>
        <begin position="151"/>
        <end position="186"/>
    </location>
</feature>
<evidence type="ECO:0000256" key="2">
    <source>
        <dbReference type="ARBA" id="ARBA00022574"/>
    </source>
</evidence>
<dbReference type="AlphaFoldDB" id="A0AAV8UMU1"/>
<dbReference type="PROSITE" id="PS50294">
    <property type="entry name" value="WD_REPEATS_REGION"/>
    <property type="match status" value="1"/>
</dbReference>
<protein>
    <submittedName>
        <fullName evidence="7">Uncharacterized protein</fullName>
    </submittedName>
</protein>
<organism evidence="7 8">
    <name type="scientific">Rhodosorus marinus</name>
    <dbReference type="NCBI Taxonomy" id="101924"/>
    <lineage>
        <taxon>Eukaryota</taxon>
        <taxon>Rhodophyta</taxon>
        <taxon>Stylonematophyceae</taxon>
        <taxon>Stylonematales</taxon>
        <taxon>Stylonemataceae</taxon>
        <taxon>Rhodosorus</taxon>
    </lineage>
</organism>
<dbReference type="Proteomes" id="UP001157974">
    <property type="component" value="Unassembled WGS sequence"/>
</dbReference>
<evidence type="ECO:0000313" key="7">
    <source>
        <dbReference type="EMBL" id="KAJ8903880.1"/>
    </source>
</evidence>
<keyword evidence="4" id="KW-0833">Ubl conjugation pathway</keyword>
<dbReference type="GO" id="GO:0005634">
    <property type="term" value="C:nucleus"/>
    <property type="evidence" value="ECO:0007669"/>
    <property type="project" value="TreeGrafter"/>
</dbReference>
<accession>A0AAV8UMU1</accession>
<dbReference type="PROSITE" id="PS00678">
    <property type="entry name" value="WD_REPEATS_1"/>
    <property type="match status" value="3"/>
</dbReference>
<evidence type="ECO:0000256" key="3">
    <source>
        <dbReference type="ARBA" id="ARBA00022737"/>
    </source>
</evidence>
<dbReference type="InterPro" id="IPR036322">
    <property type="entry name" value="WD40_repeat_dom_sf"/>
</dbReference>
<proteinExistence type="inferred from homology"/>
<evidence type="ECO:0000256" key="1">
    <source>
        <dbReference type="ARBA" id="ARBA00004906"/>
    </source>
</evidence>
<dbReference type="PANTHER" id="PTHR22852:SF0">
    <property type="entry name" value="DENTICLELESS PROTEIN HOMOLOG"/>
    <property type="match status" value="1"/>
</dbReference>